<evidence type="ECO:0000256" key="5">
    <source>
        <dbReference type="ARBA" id="ARBA00022725"/>
    </source>
</evidence>
<gene>
    <name evidence="12" type="primary">LOC112454306</name>
</gene>
<evidence type="ECO:0000256" key="10">
    <source>
        <dbReference type="SAM" id="Phobius"/>
    </source>
</evidence>
<evidence type="ECO:0000256" key="2">
    <source>
        <dbReference type="ARBA" id="ARBA00022475"/>
    </source>
</evidence>
<dbReference type="RefSeq" id="XP_024871371.1">
    <property type="nucleotide sequence ID" value="XM_025015603.1"/>
</dbReference>
<keyword evidence="4 10" id="KW-0812">Transmembrane</keyword>
<keyword evidence="3" id="KW-0716">Sensory transduction</keyword>
<dbReference type="GO" id="GO:0004984">
    <property type="term" value="F:olfactory receptor activity"/>
    <property type="evidence" value="ECO:0007669"/>
    <property type="project" value="InterPro"/>
</dbReference>
<evidence type="ECO:0000256" key="8">
    <source>
        <dbReference type="ARBA" id="ARBA00023170"/>
    </source>
</evidence>
<dbReference type="InterPro" id="IPR004117">
    <property type="entry name" value="7tm6_olfct_rcpt"/>
</dbReference>
<keyword evidence="6 10" id="KW-1133">Transmembrane helix</keyword>
<evidence type="ECO:0000256" key="6">
    <source>
        <dbReference type="ARBA" id="ARBA00022989"/>
    </source>
</evidence>
<dbReference type="AlphaFoldDB" id="A0A6J1PPZ7"/>
<protein>
    <submittedName>
        <fullName evidence="12">Odorant receptor 22c-like</fullName>
    </submittedName>
</protein>
<dbReference type="Pfam" id="PF02949">
    <property type="entry name" value="7tm_6"/>
    <property type="match status" value="1"/>
</dbReference>
<feature type="transmembrane region" description="Helical" evidence="10">
    <location>
        <begin position="172"/>
        <end position="189"/>
    </location>
</feature>
<keyword evidence="2" id="KW-1003">Cell membrane</keyword>
<evidence type="ECO:0000256" key="1">
    <source>
        <dbReference type="ARBA" id="ARBA00004651"/>
    </source>
</evidence>
<evidence type="ECO:0000256" key="9">
    <source>
        <dbReference type="ARBA" id="ARBA00023224"/>
    </source>
</evidence>
<dbReference type="PANTHER" id="PTHR21137:SF35">
    <property type="entry name" value="ODORANT RECEPTOR 19A-RELATED"/>
    <property type="match status" value="1"/>
</dbReference>
<name>A0A6J1PPZ7_9HYME</name>
<dbReference type="PANTHER" id="PTHR21137">
    <property type="entry name" value="ODORANT RECEPTOR"/>
    <property type="match status" value="1"/>
</dbReference>
<dbReference type="OrthoDB" id="7551894at2759"/>
<evidence type="ECO:0000313" key="12">
    <source>
        <dbReference type="RefSeq" id="XP_024871371.1"/>
    </source>
</evidence>
<keyword evidence="8" id="KW-0675">Receptor</keyword>
<keyword evidence="5" id="KW-0552">Olfaction</keyword>
<feature type="transmembrane region" description="Helical" evidence="10">
    <location>
        <begin position="196"/>
        <end position="216"/>
    </location>
</feature>
<reference evidence="12" key="1">
    <citation type="submission" date="2025-08" db="UniProtKB">
        <authorList>
            <consortium name="RefSeq"/>
        </authorList>
    </citation>
    <scope>IDENTIFICATION</scope>
    <source>
        <tissue evidence="12">Whole body</tissue>
    </source>
</reference>
<dbReference type="GO" id="GO:0005886">
    <property type="term" value="C:plasma membrane"/>
    <property type="evidence" value="ECO:0007669"/>
    <property type="project" value="UniProtKB-SubCell"/>
</dbReference>
<dbReference type="GO" id="GO:0007165">
    <property type="term" value="P:signal transduction"/>
    <property type="evidence" value="ECO:0007669"/>
    <property type="project" value="UniProtKB-KW"/>
</dbReference>
<keyword evidence="11" id="KW-1185">Reference proteome</keyword>
<proteinExistence type="predicted"/>
<evidence type="ECO:0000313" key="11">
    <source>
        <dbReference type="Proteomes" id="UP000504618"/>
    </source>
</evidence>
<dbReference type="GO" id="GO:0005549">
    <property type="term" value="F:odorant binding"/>
    <property type="evidence" value="ECO:0007669"/>
    <property type="project" value="InterPro"/>
</dbReference>
<evidence type="ECO:0000256" key="7">
    <source>
        <dbReference type="ARBA" id="ARBA00023136"/>
    </source>
</evidence>
<feature type="transmembrane region" description="Helical" evidence="10">
    <location>
        <begin position="84"/>
        <end position="103"/>
    </location>
</feature>
<sequence>MALSKQMERSFSEGCYHYRIAVVYIFSVLQYIVVIVYIIWMFMPEILDVISPMNESRPRMQPFKAEFFVDEEQYFYFIRSHTCLVVLIMPLIFLTTSSLFVALTQHACGMCKLLGYRAERLFCVVKGATGCDLTRSKISCGNMVVFIRLHYNIIQFIDMIQIYHTIPFLMDLLGLVLAVSLALTQMLTIGGDIERAFRSTGIAIVALIYLFVSNYMGQKVTDLSSSVCEKVYNSEWYNADVSEQKSLLLIIKRRFNPLVLTACRFYVMSLPKFGMILQTVISYCMFMRQL</sequence>
<dbReference type="Proteomes" id="UP000504618">
    <property type="component" value="Unplaced"/>
</dbReference>
<accession>A0A6J1PPZ7</accession>
<dbReference type="GeneID" id="112454306"/>
<organism evidence="11 12">
    <name type="scientific">Temnothorax curvispinosus</name>
    <dbReference type="NCBI Taxonomy" id="300111"/>
    <lineage>
        <taxon>Eukaryota</taxon>
        <taxon>Metazoa</taxon>
        <taxon>Ecdysozoa</taxon>
        <taxon>Arthropoda</taxon>
        <taxon>Hexapoda</taxon>
        <taxon>Insecta</taxon>
        <taxon>Pterygota</taxon>
        <taxon>Neoptera</taxon>
        <taxon>Endopterygota</taxon>
        <taxon>Hymenoptera</taxon>
        <taxon>Apocrita</taxon>
        <taxon>Aculeata</taxon>
        <taxon>Formicoidea</taxon>
        <taxon>Formicidae</taxon>
        <taxon>Myrmicinae</taxon>
        <taxon>Temnothorax</taxon>
    </lineage>
</organism>
<evidence type="ECO:0000256" key="4">
    <source>
        <dbReference type="ARBA" id="ARBA00022692"/>
    </source>
</evidence>
<evidence type="ECO:0000256" key="3">
    <source>
        <dbReference type="ARBA" id="ARBA00022606"/>
    </source>
</evidence>
<comment type="subcellular location">
    <subcellularLocation>
        <location evidence="1">Cell membrane</location>
        <topology evidence="1">Multi-pass membrane protein</topology>
    </subcellularLocation>
</comment>
<keyword evidence="9" id="KW-0807">Transducer</keyword>
<keyword evidence="7 10" id="KW-0472">Membrane</keyword>
<feature type="transmembrane region" description="Helical" evidence="10">
    <location>
        <begin position="21"/>
        <end position="43"/>
    </location>
</feature>